<accession>A0AAN9LA50</accession>
<evidence type="ECO:0000256" key="1">
    <source>
        <dbReference type="SAM" id="MobiDB-lite"/>
    </source>
</evidence>
<protein>
    <submittedName>
        <fullName evidence="2">Uncharacterized protein</fullName>
    </submittedName>
</protein>
<evidence type="ECO:0000313" key="3">
    <source>
        <dbReference type="Proteomes" id="UP001367508"/>
    </source>
</evidence>
<feature type="compositionally biased region" description="Basic residues" evidence="1">
    <location>
        <begin position="18"/>
        <end position="31"/>
    </location>
</feature>
<proteinExistence type="predicted"/>
<name>A0AAN9LA50_CANGL</name>
<keyword evidence="3" id="KW-1185">Reference proteome</keyword>
<reference evidence="2 3" key="1">
    <citation type="submission" date="2024-01" db="EMBL/GenBank/DDBJ databases">
        <title>The genomes of 5 underutilized Papilionoideae crops provide insights into root nodulation and disease resistanc.</title>
        <authorList>
            <person name="Jiang F."/>
        </authorList>
    </citation>
    <scope>NUCLEOTIDE SEQUENCE [LARGE SCALE GENOMIC DNA]</scope>
    <source>
        <strain evidence="2">LVBAO_FW01</strain>
        <tissue evidence="2">Leaves</tissue>
    </source>
</reference>
<sequence length="157" mass="18804">MDPFHTHPPSPTKQGKQEKRRRKKQNKKSKMKAMSFSMVPAYKTSGEKVTRHATLELGDMEHFDKIEKERKVGWNFDRVWRVIRRQEREWVELLLRYDSGFDDDDSRRQLLLLSLSLSLSLSLYLSNPNWQLGTPAPTHPILREFYSKYQRVRPRPY</sequence>
<gene>
    <name evidence="2" type="ORF">VNO77_25159</name>
</gene>
<evidence type="ECO:0000313" key="2">
    <source>
        <dbReference type="EMBL" id="KAK7330952.1"/>
    </source>
</evidence>
<dbReference type="EMBL" id="JAYMYQ010000005">
    <property type="protein sequence ID" value="KAK7330952.1"/>
    <property type="molecule type" value="Genomic_DNA"/>
</dbReference>
<feature type="region of interest" description="Disordered" evidence="1">
    <location>
        <begin position="1"/>
        <end position="34"/>
    </location>
</feature>
<organism evidence="2 3">
    <name type="scientific">Canavalia gladiata</name>
    <name type="common">Sword bean</name>
    <name type="synonym">Dolichos gladiatus</name>
    <dbReference type="NCBI Taxonomy" id="3824"/>
    <lineage>
        <taxon>Eukaryota</taxon>
        <taxon>Viridiplantae</taxon>
        <taxon>Streptophyta</taxon>
        <taxon>Embryophyta</taxon>
        <taxon>Tracheophyta</taxon>
        <taxon>Spermatophyta</taxon>
        <taxon>Magnoliopsida</taxon>
        <taxon>eudicotyledons</taxon>
        <taxon>Gunneridae</taxon>
        <taxon>Pentapetalae</taxon>
        <taxon>rosids</taxon>
        <taxon>fabids</taxon>
        <taxon>Fabales</taxon>
        <taxon>Fabaceae</taxon>
        <taxon>Papilionoideae</taxon>
        <taxon>50 kb inversion clade</taxon>
        <taxon>NPAAA clade</taxon>
        <taxon>indigoferoid/millettioid clade</taxon>
        <taxon>Phaseoleae</taxon>
        <taxon>Canavalia</taxon>
    </lineage>
</organism>
<dbReference type="AlphaFoldDB" id="A0AAN9LA50"/>
<dbReference type="Proteomes" id="UP001367508">
    <property type="component" value="Unassembled WGS sequence"/>
</dbReference>
<feature type="compositionally biased region" description="Pro residues" evidence="1">
    <location>
        <begin position="1"/>
        <end position="11"/>
    </location>
</feature>
<comment type="caution">
    <text evidence="2">The sequence shown here is derived from an EMBL/GenBank/DDBJ whole genome shotgun (WGS) entry which is preliminary data.</text>
</comment>